<evidence type="ECO:0000256" key="1">
    <source>
        <dbReference type="SAM" id="MobiDB-lite"/>
    </source>
</evidence>
<protein>
    <submittedName>
        <fullName evidence="2">Uncharacterized protein</fullName>
    </submittedName>
</protein>
<evidence type="ECO:0000313" key="3">
    <source>
        <dbReference type="Proteomes" id="UP000325577"/>
    </source>
</evidence>
<accession>A0A5J4ZIM2</accession>
<keyword evidence="3" id="KW-1185">Reference proteome</keyword>
<name>A0A5J4ZIM2_9ASTE</name>
<feature type="region of interest" description="Disordered" evidence="1">
    <location>
        <begin position="43"/>
        <end position="74"/>
    </location>
</feature>
<proteinExistence type="predicted"/>
<sequence length="107" mass="11274">MHDHANAWPFKEPVDACEWTGEEDRRGVRSPVSTVAKMGVDGARVAGGDGSDAGVSCSGHGDRIRGSKDGGSSLGWKMISGLWVMEVRSAVVMAVEVSGDDGSRGWR</sequence>
<organism evidence="2 3">
    <name type="scientific">Nyssa sinensis</name>
    <dbReference type="NCBI Taxonomy" id="561372"/>
    <lineage>
        <taxon>Eukaryota</taxon>
        <taxon>Viridiplantae</taxon>
        <taxon>Streptophyta</taxon>
        <taxon>Embryophyta</taxon>
        <taxon>Tracheophyta</taxon>
        <taxon>Spermatophyta</taxon>
        <taxon>Magnoliopsida</taxon>
        <taxon>eudicotyledons</taxon>
        <taxon>Gunneridae</taxon>
        <taxon>Pentapetalae</taxon>
        <taxon>asterids</taxon>
        <taxon>Cornales</taxon>
        <taxon>Nyssaceae</taxon>
        <taxon>Nyssa</taxon>
    </lineage>
</organism>
<dbReference type="EMBL" id="CM018051">
    <property type="protein sequence ID" value="KAA8517446.1"/>
    <property type="molecule type" value="Genomic_DNA"/>
</dbReference>
<reference evidence="2 3" key="1">
    <citation type="submission" date="2019-09" db="EMBL/GenBank/DDBJ databases">
        <title>A chromosome-level genome assembly of the Chinese tupelo Nyssa sinensis.</title>
        <authorList>
            <person name="Yang X."/>
            <person name="Kang M."/>
            <person name="Yang Y."/>
            <person name="Xiong H."/>
            <person name="Wang M."/>
            <person name="Zhang Z."/>
            <person name="Wang Z."/>
            <person name="Wu H."/>
            <person name="Ma T."/>
            <person name="Liu J."/>
            <person name="Xi Z."/>
        </authorList>
    </citation>
    <scope>NUCLEOTIDE SEQUENCE [LARGE SCALE GENOMIC DNA]</scope>
    <source>
        <strain evidence="2">J267</strain>
        <tissue evidence="2">Leaf</tissue>
    </source>
</reference>
<dbReference type="Proteomes" id="UP000325577">
    <property type="component" value="Linkage Group LG8"/>
</dbReference>
<gene>
    <name evidence="2" type="ORF">F0562_017739</name>
</gene>
<dbReference type="AlphaFoldDB" id="A0A5J4ZIM2"/>
<evidence type="ECO:0000313" key="2">
    <source>
        <dbReference type="EMBL" id="KAA8517446.1"/>
    </source>
</evidence>